<keyword evidence="11" id="KW-1185">Reference proteome</keyword>
<dbReference type="Gene3D" id="1.10.287.950">
    <property type="entry name" value="Methyl-accepting chemotaxis protein"/>
    <property type="match status" value="1"/>
</dbReference>
<evidence type="ECO:0000313" key="11">
    <source>
        <dbReference type="Proteomes" id="UP001609932"/>
    </source>
</evidence>
<proteinExistence type="predicted"/>
<keyword evidence="3 8" id="KW-1133">Transmembrane helix</keyword>
<accession>A0ABW7MG32</accession>
<evidence type="ECO:0000256" key="6">
    <source>
        <dbReference type="PROSITE-ProRule" id="PRU00284"/>
    </source>
</evidence>
<feature type="compositionally biased region" description="Polar residues" evidence="7">
    <location>
        <begin position="375"/>
        <end position="385"/>
    </location>
</feature>
<reference evidence="10 11" key="1">
    <citation type="submission" date="2024-09" db="EMBL/GenBank/DDBJ databases">
        <title>Elucidation of the Bokeelamides from Bacteria Associated with Moon Snail Egg Collars.</title>
        <authorList>
            <person name="Campbell R."/>
            <person name="Piedl K."/>
            <person name="Mevers E."/>
        </authorList>
    </citation>
    <scope>NUCLEOTIDE SEQUENCE [LARGE SCALE GENOMIC DNA]</scope>
    <source>
        <strain evidence="10 11">EM133</strain>
    </source>
</reference>
<dbReference type="SUPFAM" id="SSF58104">
    <property type="entry name" value="Methyl-accepting chemotaxis protein (MCP) signaling domain"/>
    <property type="match status" value="1"/>
</dbReference>
<evidence type="ECO:0000256" key="3">
    <source>
        <dbReference type="ARBA" id="ARBA00022989"/>
    </source>
</evidence>
<dbReference type="InterPro" id="IPR004089">
    <property type="entry name" value="MCPsignal_dom"/>
</dbReference>
<evidence type="ECO:0000256" key="8">
    <source>
        <dbReference type="SAM" id="Phobius"/>
    </source>
</evidence>
<comment type="caution">
    <text evidence="10">The sequence shown here is derived from an EMBL/GenBank/DDBJ whole genome shotgun (WGS) entry which is preliminary data.</text>
</comment>
<gene>
    <name evidence="10" type="ORF">ACEVAQ_16125</name>
</gene>
<organism evidence="10 11">
    <name type="scientific">Ectopseudomonas khazarica</name>
    <dbReference type="NCBI Taxonomy" id="2502979"/>
    <lineage>
        <taxon>Bacteria</taxon>
        <taxon>Pseudomonadati</taxon>
        <taxon>Pseudomonadota</taxon>
        <taxon>Gammaproteobacteria</taxon>
        <taxon>Pseudomonadales</taxon>
        <taxon>Pseudomonadaceae</taxon>
        <taxon>Ectopseudomonas</taxon>
    </lineage>
</organism>
<dbReference type="EMBL" id="JBHEGD010000002">
    <property type="protein sequence ID" value="MFH6600235.1"/>
    <property type="molecule type" value="Genomic_DNA"/>
</dbReference>
<dbReference type="SMART" id="SM00283">
    <property type="entry name" value="MA"/>
    <property type="match status" value="1"/>
</dbReference>
<feature type="region of interest" description="Disordered" evidence="7">
    <location>
        <begin position="363"/>
        <end position="385"/>
    </location>
</feature>
<keyword evidence="2 8" id="KW-0812">Transmembrane</keyword>
<evidence type="ECO:0000256" key="5">
    <source>
        <dbReference type="ARBA" id="ARBA00023224"/>
    </source>
</evidence>
<dbReference type="Proteomes" id="UP001609932">
    <property type="component" value="Unassembled WGS sequence"/>
</dbReference>
<dbReference type="Pfam" id="PF00015">
    <property type="entry name" value="MCPsignal"/>
    <property type="match status" value="1"/>
</dbReference>
<dbReference type="PANTHER" id="PTHR32089:SF112">
    <property type="entry name" value="LYSOZYME-LIKE PROTEIN-RELATED"/>
    <property type="match status" value="1"/>
</dbReference>
<evidence type="ECO:0000256" key="2">
    <source>
        <dbReference type="ARBA" id="ARBA00022692"/>
    </source>
</evidence>
<sequence>MNVNAQTTTQASWIPTVLVSLCSLALVWLATQVPSHYWLVAALLPGVVVHVSLRRQASAQARTLSEVQESAIAVGQAQEAERHVHGLADLCRNIAPIWSQQIEAARLHTQTAIEALSERFTHLAQRISAVVGVDAPSDDEALLKLLAGSEHELEDIVSQLRQALDSKESLLAEVVRLSGYTTQLRTMAQEVGDVAKQTNLLALNAAIEAARAGEAGRGFAVVADEVRKLSTLSEETGKRIGETIENVSTAIEHTLHVSNEHASRDASTLESASQVIRQVIEDFRHGATRLVEHGNTLHSQNQAVGEEISEVLVALQFQDRVSQMLGHMRDDIEKLGLRLVDASGQVDASGWLDDLSHTYTTPEQHAIHSGRHGTSAASASDITFF</sequence>
<name>A0ABW7MG32_9GAMM</name>
<dbReference type="PROSITE" id="PS50111">
    <property type="entry name" value="CHEMOTAXIS_TRANSDUC_2"/>
    <property type="match status" value="1"/>
</dbReference>
<feature type="domain" description="Methyl-accepting transducer" evidence="9">
    <location>
        <begin position="109"/>
        <end position="316"/>
    </location>
</feature>
<feature type="transmembrane region" description="Helical" evidence="8">
    <location>
        <begin position="12"/>
        <end position="30"/>
    </location>
</feature>
<evidence type="ECO:0000256" key="7">
    <source>
        <dbReference type="SAM" id="MobiDB-lite"/>
    </source>
</evidence>
<evidence type="ECO:0000256" key="1">
    <source>
        <dbReference type="ARBA" id="ARBA00004370"/>
    </source>
</evidence>
<evidence type="ECO:0000256" key="4">
    <source>
        <dbReference type="ARBA" id="ARBA00023136"/>
    </source>
</evidence>
<protein>
    <submittedName>
        <fullName evidence="10">Methyl-accepting chemotaxis protein</fullName>
    </submittedName>
</protein>
<evidence type="ECO:0000313" key="10">
    <source>
        <dbReference type="EMBL" id="MFH6600235.1"/>
    </source>
</evidence>
<keyword evidence="4 8" id="KW-0472">Membrane</keyword>
<keyword evidence="5 6" id="KW-0807">Transducer</keyword>
<feature type="transmembrane region" description="Helical" evidence="8">
    <location>
        <begin position="36"/>
        <end position="53"/>
    </location>
</feature>
<evidence type="ECO:0000259" key="9">
    <source>
        <dbReference type="PROSITE" id="PS50111"/>
    </source>
</evidence>
<comment type="subcellular location">
    <subcellularLocation>
        <location evidence="1">Membrane</location>
    </subcellularLocation>
</comment>
<dbReference type="PANTHER" id="PTHR32089">
    <property type="entry name" value="METHYL-ACCEPTING CHEMOTAXIS PROTEIN MCPB"/>
    <property type="match status" value="1"/>
</dbReference>